<dbReference type="EMBL" id="KK583317">
    <property type="protein sequence ID" value="KDO20279.1"/>
    <property type="molecule type" value="Genomic_DNA"/>
</dbReference>
<dbReference type="RefSeq" id="XP_012209017.1">
    <property type="nucleotide sequence ID" value="XM_012353627.1"/>
</dbReference>
<dbReference type="OrthoDB" id="10365412at2759"/>
<accession>A0A067BP78</accession>
<dbReference type="GeneID" id="24136220"/>
<dbReference type="AlphaFoldDB" id="A0A067BP78"/>
<protein>
    <submittedName>
        <fullName evidence="1">Uncharacterized protein</fullName>
    </submittedName>
</protein>
<sequence>MPIVMHRSASLNDDRKRHIYIIARLLHSSAAKATTLQHFQSANVVSKKVLRLAAKMEQQLYDTTYGRSLSEDAIKYHLKYLAGRACSARLPPPPPSRVFQF</sequence>
<reference evidence="1 2" key="1">
    <citation type="journal article" date="2013" name="PLoS Genet.">
        <title>Distinctive expansion of potential virulence genes in the genome of the oomycete fish pathogen Saprolegnia parasitica.</title>
        <authorList>
            <person name="Jiang R.H."/>
            <person name="de Bruijn I."/>
            <person name="Haas B.J."/>
            <person name="Belmonte R."/>
            <person name="Lobach L."/>
            <person name="Christie J."/>
            <person name="van den Ackerveken G."/>
            <person name="Bottin A."/>
            <person name="Bulone V."/>
            <person name="Diaz-Moreno S.M."/>
            <person name="Dumas B."/>
            <person name="Fan L."/>
            <person name="Gaulin E."/>
            <person name="Govers F."/>
            <person name="Grenville-Briggs L.J."/>
            <person name="Horner N.R."/>
            <person name="Levin J.Z."/>
            <person name="Mammella M."/>
            <person name="Meijer H.J."/>
            <person name="Morris P."/>
            <person name="Nusbaum C."/>
            <person name="Oome S."/>
            <person name="Phillips A.J."/>
            <person name="van Rooyen D."/>
            <person name="Rzeszutek E."/>
            <person name="Saraiva M."/>
            <person name="Secombes C.J."/>
            <person name="Seidl M.F."/>
            <person name="Snel B."/>
            <person name="Stassen J.H."/>
            <person name="Sykes S."/>
            <person name="Tripathy S."/>
            <person name="van den Berg H."/>
            <person name="Vega-Arreguin J.C."/>
            <person name="Wawra S."/>
            <person name="Young S.K."/>
            <person name="Zeng Q."/>
            <person name="Dieguez-Uribeondo J."/>
            <person name="Russ C."/>
            <person name="Tyler B.M."/>
            <person name="van West P."/>
        </authorList>
    </citation>
    <scope>NUCLEOTIDE SEQUENCE [LARGE SCALE GENOMIC DNA]</scope>
    <source>
        <strain evidence="1 2">CBS 223.65</strain>
    </source>
</reference>
<evidence type="ECO:0000313" key="2">
    <source>
        <dbReference type="Proteomes" id="UP000030745"/>
    </source>
</evidence>
<dbReference type="Proteomes" id="UP000030745">
    <property type="component" value="Unassembled WGS sequence"/>
</dbReference>
<proteinExistence type="predicted"/>
<keyword evidence="2" id="KW-1185">Reference proteome</keyword>
<gene>
    <name evidence="1" type="ORF">SPRG_14414</name>
</gene>
<dbReference type="VEuPathDB" id="FungiDB:SPRG_14414"/>
<evidence type="ECO:0000313" key="1">
    <source>
        <dbReference type="EMBL" id="KDO20279.1"/>
    </source>
</evidence>
<organism evidence="1 2">
    <name type="scientific">Saprolegnia parasitica (strain CBS 223.65)</name>
    <dbReference type="NCBI Taxonomy" id="695850"/>
    <lineage>
        <taxon>Eukaryota</taxon>
        <taxon>Sar</taxon>
        <taxon>Stramenopiles</taxon>
        <taxon>Oomycota</taxon>
        <taxon>Saprolegniomycetes</taxon>
        <taxon>Saprolegniales</taxon>
        <taxon>Saprolegniaceae</taxon>
        <taxon>Saprolegnia</taxon>
    </lineage>
</organism>
<name>A0A067BP78_SAPPC</name>
<dbReference type="KEGG" id="spar:SPRG_14414"/>